<proteinExistence type="predicted"/>
<evidence type="ECO:0000256" key="1">
    <source>
        <dbReference type="SAM" id="Phobius"/>
    </source>
</evidence>
<organism evidence="2 3">
    <name type="scientific">Clostridium acetireducens DSM 10703</name>
    <dbReference type="NCBI Taxonomy" id="1121290"/>
    <lineage>
        <taxon>Bacteria</taxon>
        <taxon>Bacillati</taxon>
        <taxon>Bacillota</taxon>
        <taxon>Clostridia</taxon>
        <taxon>Eubacteriales</taxon>
        <taxon>Clostridiaceae</taxon>
        <taxon>Clostridium</taxon>
    </lineage>
</organism>
<dbReference type="Proteomes" id="UP000175744">
    <property type="component" value="Unassembled WGS sequence"/>
</dbReference>
<dbReference type="EMBL" id="LZFO01000004">
    <property type="protein sequence ID" value="OFI07152.1"/>
    <property type="molecule type" value="Genomic_DNA"/>
</dbReference>
<feature type="transmembrane region" description="Helical" evidence="1">
    <location>
        <begin position="14"/>
        <end position="37"/>
    </location>
</feature>
<keyword evidence="1" id="KW-0472">Membrane</keyword>
<evidence type="ECO:0000313" key="2">
    <source>
        <dbReference type="EMBL" id="OFI07152.1"/>
    </source>
</evidence>
<keyword evidence="1" id="KW-0812">Transmembrane</keyword>
<keyword evidence="3" id="KW-1185">Reference proteome</keyword>
<dbReference type="STRING" id="1121290.CLAOCE_03430"/>
<gene>
    <name evidence="2" type="ORF">CLOACE_03430</name>
</gene>
<comment type="caution">
    <text evidence="2">The sequence shown here is derived from an EMBL/GenBank/DDBJ whole genome shotgun (WGS) entry which is preliminary data.</text>
</comment>
<keyword evidence="1" id="KW-1133">Transmembrane helix</keyword>
<name>A0A1E8F1C8_9CLOT</name>
<reference evidence="2 3" key="1">
    <citation type="submission" date="2016-06" db="EMBL/GenBank/DDBJ databases">
        <title>Genome sequence of Clostridium acetireducens DSM 10703.</title>
        <authorList>
            <person name="Poehlein A."/>
            <person name="Fluechter S."/>
            <person name="Duerre P."/>
            <person name="Daniel R."/>
        </authorList>
    </citation>
    <scope>NUCLEOTIDE SEQUENCE [LARGE SCALE GENOMIC DNA]</scope>
    <source>
        <strain evidence="2 3">DSM 10703</strain>
    </source>
</reference>
<feature type="transmembrane region" description="Helical" evidence="1">
    <location>
        <begin position="49"/>
        <end position="66"/>
    </location>
</feature>
<accession>A0A1E8F1C8</accession>
<dbReference type="RefSeq" id="WP_070109317.1">
    <property type="nucleotide sequence ID" value="NZ_LZFO01000004.1"/>
</dbReference>
<dbReference type="PATRIC" id="fig|1121290.3.peg.349"/>
<protein>
    <submittedName>
        <fullName evidence="2">Uncharacterized protein</fullName>
    </submittedName>
</protein>
<dbReference type="AlphaFoldDB" id="A0A1E8F1C8"/>
<sequence length="228" mass="24648">MDNREFNEIWNKPVIKIGMITVLTGTFMSFLPCFYLYFAHGIIPNIPTILKGWGMIASLFGALYIVEPISYYSVLGLAGTYLSFLSGNISNVRLPCAAMALEATETKPATKEAEVVSTLGITGSIITNLVAVTLAAFIGTALIKILPPVIADAFKNYTVPAIFGAVFGQFSLKYPKLAVFGIGIPIILRLTTKLPGWVLIIASVFGTIAIGRIMYSKEKKVEDKNVSA</sequence>
<feature type="transmembrane region" description="Helical" evidence="1">
    <location>
        <begin position="194"/>
        <end position="215"/>
    </location>
</feature>
<feature type="transmembrane region" description="Helical" evidence="1">
    <location>
        <begin position="125"/>
        <end position="145"/>
    </location>
</feature>
<evidence type="ECO:0000313" key="3">
    <source>
        <dbReference type="Proteomes" id="UP000175744"/>
    </source>
</evidence>